<evidence type="ECO:0000313" key="3">
    <source>
        <dbReference type="EMBL" id="KAE9589979.1"/>
    </source>
</evidence>
<dbReference type="SMART" id="SM00293">
    <property type="entry name" value="PWWP"/>
    <property type="match status" value="1"/>
</dbReference>
<dbReference type="Proteomes" id="UP000447434">
    <property type="component" value="Chromosome 21"/>
</dbReference>
<keyword evidence="3" id="KW-0723">Serine/threonine-protein kinase</keyword>
<accession>A0A6A4NRH7</accession>
<evidence type="ECO:0000256" key="1">
    <source>
        <dbReference type="SAM" id="MobiDB-lite"/>
    </source>
</evidence>
<proteinExistence type="predicted"/>
<dbReference type="PANTHER" id="PTHR42851">
    <property type="entry name" value="ALDOLASE-RELATED"/>
    <property type="match status" value="1"/>
</dbReference>
<dbReference type="Gene3D" id="2.30.30.140">
    <property type="match status" value="1"/>
</dbReference>
<dbReference type="EMBL" id="WOCE01000021">
    <property type="protein sequence ID" value="KAE9589979.1"/>
    <property type="molecule type" value="Genomic_DNA"/>
</dbReference>
<dbReference type="OrthoDB" id="62853at2759"/>
<reference evidence="4" key="1">
    <citation type="journal article" date="2020" name="Nat. Commun.">
        <title>Genome sequence of the cluster root forming white lupin.</title>
        <authorList>
            <person name="Hufnagel B."/>
            <person name="Marques A."/>
            <person name="Soriano A."/>
            <person name="Marques L."/>
            <person name="Divol F."/>
            <person name="Doumas P."/>
            <person name="Sallet E."/>
            <person name="Mancinotti D."/>
            <person name="Carrere S."/>
            <person name="Marande W."/>
            <person name="Arribat S."/>
            <person name="Keller J."/>
            <person name="Huneau C."/>
            <person name="Blein T."/>
            <person name="Aime D."/>
            <person name="Laguerre M."/>
            <person name="Taylor J."/>
            <person name="Schubert V."/>
            <person name="Nelson M."/>
            <person name="Geu-Flores F."/>
            <person name="Crespi M."/>
            <person name="Gallardo-Guerrero K."/>
            <person name="Delaux P.-M."/>
            <person name="Salse J."/>
            <person name="Berges H."/>
            <person name="Guyot R."/>
            <person name="Gouzy J."/>
            <person name="Peret B."/>
        </authorList>
    </citation>
    <scope>NUCLEOTIDE SEQUENCE [LARGE SCALE GENOMIC DNA]</scope>
    <source>
        <strain evidence="4">cv. Amiga</strain>
    </source>
</reference>
<dbReference type="CDD" id="cd05162">
    <property type="entry name" value="PWWP"/>
    <property type="match status" value="1"/>
</dbReference>
<comment type="caution">
    <text evidence="3">The sequence shown here is derived from an EMBL/GenBank/DDBJ whole genome shotgun (WGS) entry which is preliminary data.</text>
</comment>
<name>A0A6A4NRH7_LUPAL</name>
<dbReference type="AlphaFoldDB" id="A0A6A4NRH7"/>
<protein>
    <submittedName>
        <fullName evidence="3">Putative non-specific serine/threonine protein kinase</fullName>
    </submittedName>
</protein>
<dbReference type="InterPro" id="IPR053063">
    <property type="entry name" value="PWWP_domain_containing_PDP"/>
</dbReference>
<dbReference type="PANTHER" id="PTHR42851:SF19">
    <property type="entry name" value="PWWP DOMAIN-CONTAINING PROTEIN 2-RELATED"/>
    <property type="match status" value="1"/>
</dbReference>
<gene>
    <name evidence="3" type="ORF">Lalb_Chr21g0314651</name>
</gene>
<keyword evidence="3" id="KW-0418">Kinase</keyword>
<evidence type="ECO:0000259" key="2">
    <source>
        <dbReference type="PROSITE" id="PS50812"/>
    </source>
</evidence>
<dbReference type="GO" id="GO:0004674">
    <property type="term" value="F:protein serine/threonine kinase activity"/>
    <property type="evidence" value="ECO:0007669"/>
    <property type="project" value="UniProtKB-KW"/>
</dbReference>
<feature type="domain" description="PWWP" evidence="2">
    <location>
        <begin position="407"/>
        <end position="468"/>
    </location>
</feature>
<feature type="compositionally biased region" description="Basic residues" evidence="1">
    <location>
        <begin position="916"/>
        <end position="925"/>
    </location>
</feature>
<feature type="region of interest" description="Disordered" evidence="1">
    <location>
        <begin position="914"/>
        <end position="935"/>
    </location>
</feature>
<dbReference type="Pfam" id="PF00855">
    <property type="entry name" value="PWWP"/>
    <property type="match status" value="1"/>
</dbReference>
<evidence type="ECO:0000313" key="4">
    <source>
        <dbReference type="Proteomes" id="UP000447434"/>
    </source>
</evidence>
<keyword evidence="3" id="KW-0808">Transferase</keyword>
<sequence>MLTIPAFSLSLSLSPQNPSKFYHSFTSQLKLLHFLCTLYLINKNQQDSSGKNKKVMMAINSGQFDLNSDAVLFDRENEVVGFNPLGFNVNVGVSHVETLTGGEGVVSDYKLIHGGGDGGGVNDPVEPLSRVVSGEFPVGNGVKKEGFGKGSELVDRGNGLEVVDDGGCDGKMGEFSSGFVKCEDDKTMNVGSGGALFVCGGAETWKGLIFEGNVGVRNELECEKACKVAENSSLSTNVAAKNEAHGVDNNLIEGKKIKSVSLADLSVVVEDGNKMKAAECLFTKDGLEDSHALEIATFQLQNGVPFMDVVNVNAKTESLHPEDSFTRNHLGLETLDELKQPAFQADAQVAMMQNGTSDFTVAGAEIFQNTQNEYRGLNLIVDFNSYRNMLEVDLCRESMCSEVNFCVSDLVWGKVMGHPWWPGQIFDPSTASEKAKRHLKKDSYLIAYFGDRTFAWNDLSSIKPFQMHFSQMVKQSSLESFHHAIGCALDEVSRRVEFGLSCPCIPEDVFSKVKTQVTVNAGIQKESSRRSGGDRFINAMSFEPKNLFSYVKSLAQSPRIESDRLDFAIARAQLSAFYRSKGYSQLPEFPLLGGLLDYDMEILLMGEKEQRDNQIDGQKLKTHLGFPEKPKRGRGRPRKKLKLVTDLMTEKSLCVLNGEDAMEKKAGNESISRSSIRKRKAAYNTSDDYFHNPPKRMLSELKNFISLGDSASLEQEMSLEQMHTGENGVTPIEAVAPMTYVMEPCNDSYWTDRIIQSTSEEKPISKEQNGEKFLPETLIESYSHPFKSPPAGEISINLDFTDQVTDRNLGPGPSNVAEHLAESSTQDFSPTALSLKFTDLDSIPSTEKLNKIFGRFGPLIESKTELLTKTKRAKVVFKRRSDAETAFSSAGKYSTFGPALVSYRLKILPRIPEKVKGKRGRKSRKEKCSLDGAAV</sequence>
<dbReference type="SUPFAM" id="SSF63748">
    <property type="entry name" value="Tudor/PWWP/MBT"/>
    <property type="match status" value="1"/>
</dbReference>
<dbReference type="PROSITE" id="PS50812">
    <property type="entry name" value="PWWP"/>
    <property type="match status" value="1"/>
</dbReference>
<organism evidence="3 4">
    <name type="scientific">Lupinus albus</name>
    <name type="common">White lupine</name>
    <name type="synonym">Lupinus termis</name>
    <dbReference type="NCBI Taxonomy" id="3870"/>
    <lineage>
        <taxon>Eukaryota</taxon>
        <taxon>Viridiplantae</taxon>
        <taxon>Streptophyta</taxon>
        <taxon>Embryophyta</taxon>
        <taxon>Tracheophyta</taxon>
        <taxon>Spermatophyta</taxon>
        <taxon>Magnoliopsida</taxon>
        <taxon>eudicotyledons</taxon>
        <taxon>Gunneridae</taxon>
        <taxon>Pentapetalae</taxon>
        <taxon>rosids</taxon>
        <taxon>fabids</taxon>
        <taxon>Fabales</taxon>
        <taxon>Fabaceae</taxon>
        <taxon>Papilionoideae</taxon>
        <taxon>50 kb inversion clade</taxon>
        <taxon>genistoids sensu lato</taxon>
        <taxon>core genistoids</taxon>
        <taxon>Genisteae</taxon>
        <taxon>Lupinus</taxon>
    </lineage>
</organism>
<keyword evidence="4" id="KW-1185">Reference proteome</keyword>
<dbReference type="InterPro" id="IPR000313">
    <property type="entry name" value="PWWP_dom"/>
</dbReference>